<reference evidence="1 2" key="1">
    <citation type="submission" date="2016-11" db="EMBL/GenBank/DDBJ databases">
        <title>Description of two novel members of the family Erysipelotrichaceae: Ileibacterium lipovorans gen. nov., sp. nov. and Dubosiella newyorkensis, gen. nov., sp. nov.</title>
        <authorList>
            <person name="Cox L.M."/>
            <person name="Sohn J."/>
            <person name="Tyrrell K.L."/>
            <person name="Citron D.M."/>
            <person name="Lawson P.A."/>
            <person name="Patel N.B."/>
            <person name="Iizumi T."/>
            <person name="Perez-Perez G.I."/>
            <person name="Goldstein E.J."/>
            <person name="Blaser M.J."/>
        </authorList>
    </citation>
    <scope>NUCLEOTIDE SEQUENCE [LARGE SCALE GENOMIC DNA]</scope>
    <source>
        <strain evidence="1 2">NYU-BL-K8</strain>
    </source>
</reference>
<dbReference type="EMBL" id="MPJZ01000056">
    <property type="protein sequence ID" value="OLU44796.1"/>
    <property type="molecule type" value="Genomic_DNA"/>
</dbReference>
<accession>A0A1Q9YJS0</accession>
<comment type="caution">
    <text evidence="1">The sequence shown here is derived from an EMBL/GenBank/DDBJ whole genome shotgun (WGS) entry which is preliminary data.</text>
</comment>
<protein>
    <submittedName>
        <fullName evidence="1">Uncharacterized protein</fullName>
    </submittedName>
</protein>
<organism evidence="1 2">
    <name type="scientific">Faecalibaculum rodentium</name>
    <dbReference type="NCBI Taxonomy" id="1702221"/>
    <lineage>
        <taxon>Bacteria</taxon>
        <taxon>Bacillati</taxon>
        <taxon>Bacillota</taxon>
        <taxon>Erysipelotrichia</taxon>
        <taxon>Erysipelotrichales</taxon>
        <taxon>Erysipelotrichaceae</taxon>
        <taxon>Faecalibaculum</taxon>
    </lineage>
</organism>
<name>A0A1Q9YJS0_9FIRM</name>
<proteinExistence type="predicted"/>
<sequence>MDLKIPEKSGFPVEIPFHREYHTNKPKRKRSNGKMCTKRVRAGGIRAAAVPQMDFQGRREPAHAAVAKTVLSRYRKKNVMAFAERAFPCQYRWYRRS</sequence>
<dbReference type="AlphaFoldDB" id="A0A1Q9YJS0"/>
<dbReference type="Proteomes" id="UP000186758">
    <property type="component" value="Unassembled WGS sequence"/>
</dbReference>
<gene>
    <name evidence="1" type="ORF">BO223_06925</name>
</gene>
<evidence type="ECO:0000313" key="1">
    <source>
        <dbReference type="EMBL" id="OLU44796.1"/>
    </source>
</evidence>
<evidence type="ECO:0000313" key="2">
    <source>
        <dbReference type="Proteomes" id="UP000186758"/>
    </source>
</evidence>